<gene>
    <name evidence="3" type="ORF">FIBSPDRAFT_901026</name>
    <name evidence="2" type="ORF">FIBSPDRAFT_903525</name>
</gene>
<organism evidence="2 4">
    <name type="scientific">Athelia psychrophila</name>
    <dbReference type="NCBI Taxonomy" id="1759441"/>
    <lineage>
        <taxon>Eukaryota</taxon>
        <taxon>Fungi</taxon>
        <taxon>Dikarya</taxon>
        <taxon>Basidiomycota</taxon>
        <taxon>Agaricomycotina</taxon>
        <taxon>Agaricomycetes</taxon>
        <taxon>Agaricomycetidae</taxon>
        <taxon>Atheliales</taxon>
        <taxon>Atheliaceae</taxon>
        <taxon>Athelia</taxon>
    </lineage>
</organism>
<dbReference type="EMBL" id="KV417715">
    <property type="protein sequence ID" value="KZP08702.1"/>
    <property type="molecule type" value="Genomic_DNA"/>
</dbReference>
<proteinExistence type="predicted"/>
<evidence type="ECO:0000256" key="1">
    <source>
        <dbReference type="SAM" id="MobiDB-lite"/>
    </source>
</evidence>
<evidence type="ECO:0000313" key="4">
    <source>
        <dbReference type="Proteomes" id="UP000076532"/>
    </source>
</evidence>
<dbReference type="Proteomes" id="UP000076532">
    <property type="component" value="Unassembled WGS sequence"/>
</dbReference>
<evidence type="ECO:0000313" key="2">
    <source>
        <dbReference type="EMBL" id="KZP05405.1"/>
    </source>
</evidence>
<evidence type="ECO:0000313" key="3">
    <source>
        <dbReference type="EMBL" id="KZP08702.1"/>
    </source>
</evidence>
<keyword evidence="4" id="KW-1185">Reference proteome</keyword>
<name>A0A167VV57_9AGAM</name>
<sequence>MSGTRKVATSIEWSGIPDAVKSAWIVLYRPGEQSKRIAHVARPRFQTADHHRRQRHIPTHIESSAPSRRSSSLPAAVPAYLYGCSTFKDDVWVGAGEWVRRELQAGWGSHMGLGAHMSGVARFGAVVGTRKVGCGYTDRERAWEAHGLGSAYGVSIGDRARAWEMGTYTYGQGAGMRSGRRAG</sequence>
<protein>
    <submittedName>
        <fullName evidence="2">Uncharacterized protein</fullName>
    </submittedName>
</protein>
<reference evidence="2 4" key="1">
    <citation type="journal article" date="2016" name="Mol. Biol. Evol.">
        <title>Comparative Genomics of Early-Diverging Mushroom-Forming Fungi Provides Insights into the Origins of Lignocellulose Decay Capabilities.</title>
        <authorList>
            <person name="Nagy L.G."/>
            <person name="Riley R."/>
            <person name="Tritt A."/>
            <person name="Adam C."/>
            <person name="Daum C."/>
            <person name="Floudas D."/>
            <person name="Sun H."/>
            <person name="Yadav J.S."/>
            <person name="Pangilinan J."/>
            <person name="Larsson K.H."/>
            <person name="Matsuura K."/>
            <person name="Barry K."/>
            <person name="Labutti K."/>
            <person name="Kuo R."/>
            <person name="Ohm R.A."/>
            <person name="Bhattacharya S.S."/>
            <person name="Shirouzu T."/>
            <person name="Yoshinaga Y."/>
            <person name="Martin F.M."/>
            <person name="Grigoriev I.V."/>
            <person name="Hibbett D.S."/>
        </authorList>
    </citation>
    <scope>NUCLEOTIDE SEQUENCE [LARGE SCALE GENOMIC DNA]</scope>
    <source>
        <strain evidence="2 4">CBS 109695</strain>
    </source>
</reference>
<dbReference type="AlphaFoldDB" id="A0A167VV57"/>
<feature type="region of interest" description="Disordered" evidence="1">
    <location>
        <begin position="44"/>
        <end position="71"/>
    </location>
</feature>
<accession>A0A167VV57</accession>
<dbReference type="EMBL" id="KV417841">
    <property type="protein sequence ID" value="KZP05405.1"/>
    <property type="molecule type" value="Genomic_DNA"/>
</dbReference>